<accession>U6J9G6</accession>
<feature type="compositionally biased region" description="Basic and acidic residues" evidence="1">
    <location>
        <begin position="1"/>
        <end position="25"/>
    </location>
</feature>
<feature type="region of interest" description="Disordered" evidence="1">
    <location>
        <begin position="1"/>
        <end position="50"/>
    </location>
</feature>
<gene>
    <name evidence="2" type="ORF">EgrG_001139100</name>
    <name evidence="3" type="ORF">EgrG_001139300</name>
</gene>
<sequence length="50" mass="5859">MTNDEKGEEWVEESVDREGNKDGIKRLHWTTTFSSPYSTSHGAHIKVRRR</sequence>
<reference evidence="3 4" key="1">
    <citation type="journal article" date="2013" name="Nature">
        <title>The genomes of four tapeworm species reveal adaptations to parasitism.</title>
        <authorList>
            <person name="Tsai I.J."/>
            <person name="Zarowiecki M."/>
            <person name="Holroyd N."/>
            <person name="Garciarrubio A."/>
            <person name="Sanchez-Flores A."/>
            <person name="Brooks K.L."/>
            <person name="Tracey A."/>
            <person name="Bobes R.J."/>
            <person name="Fragoso G."/>
            <person name="Sciutto E."/>
            <person name="Aslett M."/>
            <person name="Beasley H."/>
            <person name="Bennett H.M."/>
            <person name="Cai J."/>
            <person name="Camicia F."/>
            <person name="Clark R."/>
            <person name="Cucher M."/>
            <person name="De Silva N."/>
            <person name="Day T.A."/>
            <person name="Deplazes P."/>
            <person name="Estrada K."/>
            <person name="Fernandez C."/>
            <person name="Holland P.W."/>
            <person name="Hou J."/>
            <person name="Hu S."/>
            <person name="Huckvale T."/>
            <person name="Hung S.S."/>
            <person name="Kamenetzky L."/>
            <person name="Keane J.A."/>
            <person name="Kiss F."/>
            <person name="Koziol U."/>
            <person name="Lambert O."/>
            <person name="Liu K."/>
            <person name="Luo X."/>
            <person name="Luo Y."/>
            <person name="Macchiaroli N."/>
            <person name="Nichol S."/>
            <person name="Paps J."/>
            <person name="Parkinson J."/>
            <person name="Pouchkina-Stantcheva N."/>
            <person name="Riddiford N."/>
            <person name="Rosenzvit M."/>
            <person name="Salinas G."/>
            <person name="Wasmuth J.D."/>
            <person name="Zamanian M."/>
            <person name="Zheng Y."/>
            <person name="Cai X."/>
            <person name="Soberon X."/>
            <person name="Olson P.D."/>
            <person name="Laclette J.P."/>
            <person name="Brehm K."/>
            <person name="Berriman M."/>
            <person name="Garciarrubio A."/>
            <person name="Bobes R.J."/>
            <person name="Fragoso G."/>
            <person name="Sanchez-Flores A."/>
            <person name="Estrada K."/>
            <person name="Cevallos M.A."/>
            <person name="Morett E."/>
            <person name="Gonzalez V."/>
            <person name="Portillo T."/>
            <person name="Ochoa-Leyva A."/>
            <person name="Jose M.V."/>
            <person name="Sciutto E."/>
            <person name="Landa A."/>
            <person name="Jimenez L."/>
            <person name="Valdes V."/>
            <person name="Carrero J.C."/>
            <person name="Larralde C."/>
            <person name="Morales-Montor J."/>
            <person name="Limon-Lason J."/>
            <person name="Soberon X."/>
            <person name="Laclette J.P."/>
        </authorList>
    </citation>
    <scope>NUCLEOTIDE SEQUENCE [LARGE SCALE GENOMIC DNA]</scope>
</reference>
<evidence type="ECO:0000313" key="2">
    <source>
        <dbReference type="EMBL" id="CDS20693.1"/>
    </source>
</evidence>
<proteinExistence type="predicted"/>
<feature type="compositionally biased region" description="Polar residues" evidence="1">
    <location>
        <begin position="29"/>
        <end position="41"/>
    </location>
</feature>
<evidence type="ECO:0000313" key="4">
    <source>
        <dbReference type="Proteomes" id="UP000492820"/>
    </source>
</evidence>
<dbReference type="EMBL" id="LK028581">
    <property type="protein sequence ID" value="CDS20693.1"/>
    <property type="molecule type" value="Genomic_DNA"/>
</dbReference>
<evidence type="ECO:0000313" key="6">
    <source>
        <dbReference type="WBParaSite" id="EgrG_001139300"/>
    </source>
</evidence>
<dbReference type="WBParaSite" id="EgrG_001139300">
    <property type="protein sequence ID" value="EgrG_001139300"/>
    <property type="gene ID" value="EgrG_001139300"/>
</dbReference>
<reference evidence="3" key="2">
    <citation type="submission" date="2014-06" db="EMBL/GenBank/DDBJ databases">
        <authorList>
            <person name="Aslett M."/>
        </authorList>
    </citation>
    <scope>NUCLEOTIDE SEQUENCE</scope>
</reference>
<dbReference type="EMBL" id="LK028581">
    <property type="protein sequence ID" value="CDS20695.1"/>
    <property type="molecule type" value="Genomic_DNA"/>
</dbReference>
<evidence type="ECO:0000313" key="3">
    <source>
        <dbReference type="EMBL" id="CDS20695.1"/>
    </source>
</evidence>
<name>U6J9G6_ECHGR</name>
<protein>
    <submittedName>
        <fullName evidence="3 5">Uncharacterized protein</fullName>
    </submittedName>
</protein>
<organism evidence="3">
    <name type="scientific">Echinococcus granulosus</name>
    <name type="common">Hydatid tapeworm</name>
    <dbReference type="NCBI Taxonomy" id="6210"/>
    <lineage>
        <taxon>Eukaryota</taxon>
        <taxon>Metazoa</taxon>
        <taxon>Spiralia</taxon>
        <taxon>Lophotrochozoa</taxon>
        <taxon>Platyhelminthes</taxon>
        <taxon>Cestoda</taxon>
        <taxon>Eucestoda</taxon>
        <taxon>Cyclophyllidea</taxon>
        <taxon>Taeniidae</taxon>
        <taxon>Echinococcus</taxon>
        <taxon>Echinococcus granulosus group</taxon>
    </lineage>
</organism>
<evidence type="ECO:0000313" key="5">
    <source>
        <dbReference type="WBParaSite" id="EgrG_001139100"/>
    </source>
</evidence>
<reference evidence="5 6" key="3">
    <citation type="submission" date="2020-10" db="UniProtKB">
        <authorList>
            <consortium name="WormBaseParasite"/>
        </authorList>
    </citation>
    <scope>IDENTIFICATION</scope>
</reference>
<evidence type="ECO:0000256" key="1">
    <source>
        <dbReference type="SAM" id="MobiDB-lite"/>
    </source>
</evidence>
<dbReference type="AlphaFoldDB" id="U6J9G6"/>
<dbReference type="WBParaSite" id="EgrG_001139100">
    <property type="protein sequence ID" value="EgrG_001139100"/>
    <property type="gene ID" value="EgrG_001139100"/>
</dbReference>
<dbReference type="Proteomes" id="UP000492820">
    <property type="component" value="Unassembled WGS sequence"/>
</dbReference>